<reference evidence="2 3" key="1">
    <citation type="submission" date="2018-03" db="EMBL/GenBank/DDBJ databases">
        <title>Genomic Encyclopedia of Archaeal and Bacterial Type Strains, Phase II (KMG-II): from individual species to whole genera.</title>
        <authorList>
            <person name="Goeker M."/>
        </authorList>
    </citation>
    <scope>NUCLEOTIDE SEQUENCE [LARGE SCALE GENOMIC DNA]</scope>
    <source>
        <strain evidence="2 3">DSM 44720</strain>
    </source>
</reference>
<dbReference type="Proteomes" id="UP000239494">
    <property type="component" value="Unassembled WGS sequence"/>
</dbReference>
<gene>
    <name evidence="2" type="ORF">CLV43_11963</name>
</gene>
<proteinExistence type="predicted"/>
<feature type="region of interest" description="Disordered" evidence="1">
    <location>
        <begin position="25"/>
        <end position="60"/>
    </location>
</feature>
<evidence type="ECO:0000313" key="3">
    <source>
        <dbReference type="Proteomes" id="UP000239494"/>
    </source>
</evidence>
<organism evidence="2 3">
    <name type="scientific">Umezawaea tangerina</name>
    <dbReference type="NCBI Taxonomy" id="84725"/>
    <lineage>
        <taxon>Bacteria</taxon>
        <taxon>Bacillati</taxon>
        <taxon>Actinomycetota</taxon>
        <taxon>Actinomycetes</taxon>
        <taxon>Pseudonocardiales</taxon>
        <taxon>Pseudonocardiaceae</taxon>
        <taxon>Umezawaea</taxon>
    </lineage>
</organism>
<dbReference type="AlphaFoldDB" id="A0A2T0SK16"/>
<comment type="caution">
    <text evidence="2">The sequence shown here is derived from an EMBL/GenBank/DDBJ whole genome shotgun (WGS) entry which is preliminary data.</text>
</comment>
<keyword evidence="3" id="KW-1185">Reference proteome</keyword>
<name>A0A2T0SK16_9PSEU</name>
<protein>
    <submittedName>
        <fullName evidence="2">Uncharacterized protein</fullName>
    </submittedName>
</protein>
<accession>A0A2T0SK16</accession>
<dbReference type="EMBL" id="PVTF01000019">
    <property type="protein sequence ID" value="PRY33756.1"/>
    <property type="molecule type" value="Genomic_DNA"/>
</dbReference>
<feature type="compositionally biased region" description="Polar residues" evidence="1">
    <location>
        <begin position="50"/>
        <end position="60"/>
    </location>
</feature>
<evidence type="ECO:0000313" key="2">
    <source>
        <dbReference type="EMBL" id="PRY33756.1"/>
    </source>
</evidence>
<evidence type="ECO:0000256" key="1">
    <source>
        <dbReference type="SAM" id="MobiDB-lite"/>
    </source>
</evidence>
<sequence length="60" mass="5889">MRTSRVLTASAPGARAASEWAAAALNAPRPTTGRAEPAGGTASAAERGEASTSAVTGHVR</sequence>